<organism evidence="5 6">
    <name type="scientific">Ascosphaera apis ARSEF 7405</name>
    <dbReference type="NCBI Taxonomy" id="392613"/>
    <lineage>
        <taxon>Eukaryota</taxon>
        <taxon>Fungi</taxon>
        <taxon>Dikarya</taxon>
        <taxon>Ascomycota</taxon>
        <taxon>Pezizomycotina</taxon>
        <taxon>Eurotiomycetes</taxon>
        <taxon>Eurotiomycetidae</taxon>
        <taxon>Onygenales</taxon>
        <taxon>Ascosphaeraceae</taxon>
        <taxon>Ascosphaera</taxon>
    </lineage>
</organism>
<gene>
    <name evidence="5" type="ORF">AAP_02889</name>
</gene>
<dbReference type="SUPFAM" id="SSF54197">
    <property type="entry name" value="HIT-like"/>
    <property type="match status" value="1"/>
</dbReference>
<comment type="similarity">
    <text evidence="1">Belongs to the CWF19 family.</text>
</comment>
<feature type="compositionally biased region" description="Basic and acidic residues" evidence="2">
    <location>
        <begin position="130"/>
        <end position="140"/>
    </location>
</feature>
<evidence type="ECO:0000259" key="4">
    <source>
        <dbReference type="Pfam" id="PF04677"/>
    </source>
</evidence>
<sequence>MGLDDFEKGLAREKELRAREADGSSSRRRGKERERERHGSSGNSHSHSHSYGHRHREDDKDNDKDKDRHRSHRHHHHHHHHSHSRPTHREEDRKERHHSRHKRSRHDDDDNDPADELERSDRHKSRRARSPHEEDKDDASPRLVTSKTTTHTIHPEDVSNVEEYISKPKLQRDAWMEAPSALDIDFVNRPNTRQRQQELQEASSSRMLQSDLGTKLHERELNRHLHDINDEETDDGNLAASAEHVVNYTFGDDGSEWRMVKLKSVYRVAEQTGRPVDEVAIERFGDLRSFDDAREEEIELERRSTYGAGYVGKEKPSGELYEQRKLEANKKRDIAAERKEHEEKENAEWSAREGRVQSLSQGQPMHQDPPKQPLDSTALNRLKAKLMRAKLRKAPEAEQLEIEYNAALESSQKTAFEQASSRTNDDVVLSAMDFRMLADPKNEVKPILNKRGIERGNVTANEDMSVADMVREERRTKGGPGEGMKLAEQIAKDTKFDDDLEYMDDNAEKLARQAPKSAQAIRNSAVNTFQKKNRMLDSCPLCFHADTEQAPIAPVISLATRAYLTLPTEPEITEGGAVIVPLDHHTNLLECDDDEWEEIRNFMKSLTRLYHDQGRDVIFYENAANPQRTPHAAMVAVPIPYELGDTAPAFFREAILSADEEWTQHKKLIDTLANSKRAGYGRSAFRRSLAKEMPYFHVWFTLDGGLGHIVEDPNRWPRGDLFAREIIGGMVDAPPEVIKKQGRWRKGEDARIDVFKRRWRKFDWTRMLEENQA</sequence>
<feature type="compositionally biased region" description="Basic and acidic residues" evidence="2">
    <location>
        <begin position="55"/>
        <end position="68"/>
    </location>
</feature>
<reference evidence="5 6" key="1">
    <citation type="journal article" date="2016" name="Genome Biol. Evol.">
        <title>Divergent and convergent evolution of fungal pathogenicity.</title>
        <authorList>
            <person name="Shang Y."/>
            <person name="Xiao G."/>
            <person name="Zheng P."/>
            <person name="Cen K."/>
            <person name="Zhan S."/>
            <person name="Wang C."/>
        </authorList>
    </citation>
    <scope>NUCLEOTIDE SEQUENCE [LARGE SCALE GENOMIC DNA]</scope>
    <source>
        <strain evidence="5 6">ARSEF 7405</strain>
    </source>
</reference>
<protein>
    <submittedName>
        <fullName evidence="5">Complexed with Cdc5 protein Cwf19</fullName>
    </submittedName>
</protein>
<proteinExistence type="inferred from homology"/>
<dbReference type="OrthoDB" id="2113965at2759"/>
<evidence type="ECO:0000259" key="3">
    <source>
        <dbReference type="Pfam" id="PF04676"/>
    </source>
</evidence>
<feature type="compositionally biased region" description="Basic residues" evidence="2">
    <location>
        <begin position="95"/>
        <end position="104"/>
    </location>
</feature>
<feature type="compositionally biased region" description="Basic and acidic residues" evidence="2">
    <location>
        <begin position="1"/>
        <end position="22"/>
    </location>
</feature>
<dbReference type="VEuPathDB" id="FungiDB:AAP_02889"/>
<feature type="compositionally biased region" description="Basic and acidic residues" evidence="2">
    <location>
        <begin position="332"/>
        <end position="355"/>
    </location>
</feature>
<dbReference type="Pfam" id="PF04676">
    <property type="entry name" value="CwfJ_C_2"/>
    <property type="match status" value="1"/>
</dbReference>
<dbReference type="EMBL" id="AZGZ01000011">
    <property type="protein sequence ID" value="KZZ92234.1"/>
    <property type="molecule type" value="Genomic_DNA"/>
</dbReference>
<dbReference type="AlphaFoldDB" id="A0A167Z6E7"/>
<feature type="region of interest" description="Disordered" evidence="2">
    <location>
        <begin position="332"/>
        <end position="376"/>
    </location>
</feature>
<dbReference type="Proteomes" id="UP000242877">
    <property type="component" value="Unassembled WGS sequence"/>
</dbReference>
<dbReference type="InterPro" id="IPR040194">
    <property type="entry name" value="Cwf19-like"/>
</dbReference>
<evidence type="ECO:0000313" key="5">
    <source>
        <dbReference type="EMBL" id="KZZ92234.1"/>
    </source>
</evidence>
<feature type="compositionally biased region" description="Polar residues" evidence="2">
    <location>
        <begin position="143"/>
        <end position="152"/>
    </location>
</feature>
<dbReference type="InterPro" id="IPR006767">
    <property type="entry name" value="Cwf19-like_C_dom-2"/>
</dbReference>
<comment type="caution">
    <text evidence="5">The sequence shown here is derived from an EMBL/GenBank/DDBJ whole genome shotgun (WGS) entry which is preliminary data.</text>
</comment>
<feature type="region of interest" description="Disordered" evidence="2">
    <location>
        <begin position="1"/>
        <end position="160"/>
    </location>
</feature>
<dbReference type="InterPro" id="IPR036265">
    <property type="entry name" value="HIT-like_sf"/>
</dbReference>
<evidence type="ECO:0000256" key="1">
    <source>
        <dbReference type="ARBA" id="ARBA00006795"/>
    </source>
</evidence>
<feature type="compositionally biased region" description="Basic residues" evidence="2">
    <location>
        <begin position="69"/>
        <end position="86"/>
    </location>
</feature>
<dbReference type="Pfam" id="PF04677">
    <property type="entry name" value="CwfJ_C_1"/>
    <property type="match status" value="1"/>
</dbReference>
<dbReference type="GO" id="GO:0071014">
    <property type="term" value="C:post-mRNA release spliceosomal complex"/>
    <property type="evidence" value="ECO:0007669"/>
    <property type="project" value="TreeGrafter"/>
</dbReference>
<name>A0A167Z6E7_9EURO</name>
<evidence type="ECO:0000313" key="6">
    <source>
        <dbReference type="Proteomes" id="UP000242877"/>
    </source>
</evidence>
<feature type="domain" description="Cwf19-like C-terminal" evidence="4">
    <location>
        <begin position="530"/>
        <end position="652"/>
    </location>
</feature>
<keyword evidence="6" id="KW-1185">Reference proteome</keyword>
<dbReference type="PANTHER" id="PTHR12072:SF5">
    <property type="entry name" value="CWF19-LIKE PROTEIN 2"/>
    <property type="match status" value="1"/>
</dbReference>
<dbReference type="GO" id="GO:0000398">
    <property type="term" value="P:mRNA splicing, via spliceosome"/>
    <property type="evidence" value="ECO:0007669"/>
    <property type="project" value="TreeGrafter"/>
</dbReference>
<feature type="domain" description="Cwf19-like protein C-terminal" evidence="3">
    <location>
        <begin position="661"/>
        <end position="765"/>
    </location>
</feature>
<evidence type="ECO:0000256" key="2">
    <source>
        <dbReference type="SAM" id="MobiDB-lite"/>
    </source>
</evidence>
<dbReference type="PANTHER" id="PTHR12072">
    <property type="entry name" value="CWF19, CELL CYCLE CONTROL PROTEIN"/>
    <property type="match status" value="1"/>
</dbReference>
<accession>A0A167Z6E7</accession>
<dbReference type="InterPro" id="IPR006768">
    <property type="entry name" value="Cwf19-like_C_dom-1"/>
</dbReference>